<keyword evidence="6" id="KW-0446">Lipid-binding</keyword>
<dbReference type="InterPro" id="IPR041489">
    <property type="entry name" value="PDZ_6"/>
</dbReference>
<protein>
    <submittedName>
        <fullName evidence="14">PDZ domain-containing protein 8 isoform X1</fullName>
    </submittedName>
</protein>
<dbReference type="PROSITE" id="PS50106">
    <property type="entry name" value="PDZ"/>
    <property type="match status" value="1"/>
</dbReference>
<dbReference type="Pfam" id="PF17820">
    <property type="entry name" value="PDZ_6"/>
    <property type="match status" value="1"/>
</dbReference>
<dbReference type="InterPro" id="IPR058801">
    <property type="entry name" value="PDZD8_N"/>
</dbReference>
<evidence type="ECO:0000259" key="11">
    <source>
        <dbReference type="PROSITE" id="PS50106"/>
    </source>
</evidence>
<dbReference type="GO" id="GO:0051560">
    <property type="term" value="P:mitochondrial calcium ion homeostasis"/>
    <property type="evidence" value="ECO:0007669"/>
    <property type="project" value="InterPro"/>
</dbReference>
<feature type="domain" description="PDZ" evidence="11">
    <location>
        <begin position="326"/>
        <end position="409"/>
    </location>
</feature>
<evidence type="ECO:0000313" key="13">
    <source>
        <dbReference type="Proteomes" id="UP000504606"/>
    </source>
</evidence>
<proteinExistence type="predicted"/>
<dbReference type="InterPro" id="IPR039275">
    <property type="entry name" value="PDZD8"/>
</dbReference>
<dbReference type="GO" id="GO:1990456">
    <property type="term" value="P:mitochondrion-endoplasmic reticulum membrane tethering"/>
    <property type="evidence" value="ECO:0007669"/>
    <property type="project" value="InterPro"/>
</dbReference>
<dbReference type="RefSeq" id="XP_052133606.1">
    <property type="nucleotide sequence ID" value="XM_052277646.1"/>
</dbReference>
<dbReference type="SUPFAM" id="SSF50156">
    <property type="entry name" value="PDZ domain-like"/>
    <property type="match status" value="1"/>
</dbReference>
<dbReference type="GeneID" id="113207349"/>
<feature type="compositionally biased region" description="Low complexity" evidence="8">
    <location>
        <begin position="462"/>
        <end position="509"/>
    </location>
</feature>
<dbReference type="AlphaFoldDB" id="A0A9C6XBY8"/>
<dbReference type="Gene3D" id="2.30.42.10">
    <property type="match status" value="1"/>
</dbReference>
<dbReference type="Pfam" id="PF26547">
    <property type="entry name" value="PDZD8_N"/>
    <property type="match status" value="1"/>
</dbReference>
<dbReference type="Gene3D" id="3.30.60.20">
    <property type="match status" value="1"/>
</dbReference>
<keyword evidence="5" id="KW-0445">Lipid transport</keyword>
<feature type="compositionally biased region" description="Low complexity" evidence="8">
    <location>
        <begin position="413"/>
        <end position="425"/>
    </location>
</feature>
<feature type="region of interest" description="Disordered" evidence="8">
    <location>
        <begin position="646"/>
        <end position="665"/>
    </location>
</feature>
<dbReference type="GO" id="GO:0044233">
    <property type="term" value="C:mitochondria-associated endoplasmic reticulum membrane contact site"/>
    <property type="evidence" value="ECO:0007669"/>
    <property type="project" value="InterPro"/>
</dbReference>
<evidence type="ECO:0000256" key="8">
    <source>
        <dbReference type="SAM" id="MobiDB-lite"/>
    </source>
</evidence>
<reference evidence="14" key="1">
    <citation type="submission" date="2025-08" db="UniProtKB">
        <authorList>
            <consortium name="RefSeq"/>
        </authorList>
    </citation>
    <scope>IDENTIFICATION</scope>
    <source>
        <tissue evidence="14">Whole organism</tissue>
    </source>
</reference>
<evidence type="ECO:0000256" key="2">
    <source>
        <dbReference type="ARBA" id="ARBA00022448"/>
    </source>
</evidence>
<organism evidence="13 14">
    <name type="scientific">Frankliniella occidentalis</name>
    <name type="common">Western flower thrips</name>
    <name type="synonym">Euthrips occidentalis</name>
    <dbReference type="NCBI Taxonomy" id="133901"/>
    <lineage>
        <taxon>Eukaryota</taxon>
        <taxon>Metazoa</taxon>
        <taxon>Ecdysozoa</taxon>
        <taxon>Arthropoda</taxon>
        <taxon>Hexapoda</taxon>
        <taxon>Insecta</taxon>
        <taxon>Pterygota</taxon>
        <taxon>Neoptera</taxon>
        <taxon>Paraneoptera</taxon>
        <taxon>Thysanoptera</taxon>
        <taxon>Terebrantia</taxon>
        <taxon>Thripoidea</taxon>
        <taxon>Thripidae</taxon>
        <taxon>Frankliniella</taxon>
    </lineage>
</organism>
<dbReference type="PROSITE" id="PS00479">
    <property type="entry name" value="ZF_DAG_PE_1"/>
    <property type="match status" value="1"/>
</dbReference>
<keyword evidence="9" id="KW-0732">Signal</keyword>
<evidence type="ECO:0000259" key="12">
    <source>
        <dbReference type="PROSITE" id="PS51847"/>
    </source>
</evidence>
<dbReference type="SUPFAM" id="SSF57889">
    <property type="entry name" value="Cysteine-rich domain"/>
    <property type="match status" value="1"/>
</dbReference>
<evidence type="ECO:0000259" key="10">
    <source>
        <dbReference type="PROSITE" id="PS50081"/>
    </source>
</evidence>
<evidence type="ECO:0000256" key="9">
    <source>
        <dbReference type="SAM" id="SignalP"/>
    </source>
</evidence>
<dbReference type="Proteomes" id="UP000504606">
    <property type="component" value="Unplaced"/>
</dbReference>
<keyword evidence="13" id="KW-1185">Reference proteome</keyword>
<feature type="compositionally biased region" description="Low complexity" evidence="8">
    <location>
        <begin position="730"/>
        <end position="748"/>
    </location>
</feature>
<dbReference type="InterPro" id="IPR046349">
    <property type="entry name" value="C1-like_sf"/>
</dbReference>
<feature type="signal peptide" evidence="9">
    <location>
        <begin position="1"/>
        <end position="19"/>
    </location>
</feature>
<feature type="domain" description="Phorbol-ester/DAG-type" evidence="10">
    <location>
        <begin position="681"/>
        <end position="731"/>
    </location>
</feature>
<feature type="compositionally biased region" description="Polar residues" evidence="8">
    <location>
        <begin position="426"/>
        <end position="444"/>
    </location>
</feature>
<keyword evidence="4" id="KW-0862">Zinc</keyword>
<dbReference type="SMART" id="SM00228">
    <property type="entry name" value="PDZ"/>
    <property type="match status" value="1"/>
</dbReference>
<dbReference type="InterPro" id="IPR002219">
    <property type="entry name" value="PKC_DAG/PE"/>
</dbReference>
<evidence type="ECO:0000256" key="6">
    <source>
        <dbReference type="ARBA" id="ARBA00023121"/>
    </source>
</evidence>
<feature type="region of interest" description="Disordered" evidence="8">
    <location>
        <begin position="730"/>
        <end position="756"/>
    </location>
</feature>
<feature type="domain" description="SMP-LTD" evidence="12">
    <location>
        <begin position="72"/>
        <end position="255"/>
    </location>
</feature>
<dbReference type="InterPro" id="IPR036034">
    <property type="entry name" value="PDZ_sf"/>
</dbReference>
<feature type="region of interest" description="Disordered" evidence="8">
    <location>
        <begin position="413"/>
        <end position="523"/>
    </location>
</feature>
<evidence type="ECO:0000256" key="3">
    <source>
        <dbReference type="ARBA" id="ARBA00022723"/>
    </source>
</evidence>
<evidence type="ECO:0000313" key="14">
    <source>
        <dbReference type="RefSeq" id="XP_052133606.1"/>
    </source>
</evidence>
<dbReference type="OrthoDB" id="10004596at2759"/>
<name>A0A9C6XBY8_FRAOC</name>
<keyword evidence="2" id="KW-0813">Transport</keyword>
<dbReference type="GO" id="GO:0006869">
    <property type="term" value="P:lipid transport"/>
    <property type="evidence" value="ECO:0007669"/>
    <property type="project" value="UniProtKB-KW"/>
</dbReference>
<keyword evidence="3" id="KW-0479">Metal-binding</keyword>
<feature type="compositionally biased region" description="Gly residues" evidence="8">
    <location>
        <begin position="914"/>
        <end position="924"/>
    </location>
</feature>
<dbReference type="PROSITE" id="PS51847">
    <property type="entry name" value="SMP"/>
    <property type="match status" value="1"/>
</dbReference>
<dbReference type="CTD" id="118987"/>
<dbReference type="GO" id="GO:0046872">
    <property type="term" value="F:metal ion binding"/>
    <property type="evidence" value="ECO:0007669"/>
    <property type="project" value="UniProtKB-KW"/>
</dbReference>
<evidence type="ECO:0000256" key="5">
    <source>
        <dbReference type="ARBA" id="ARBA00023055"/>
    </source>
</evidence>
<dbReference type="PANTHER" id="PTHR21519">
    <property type="entry name" value="PDZ DOMAIN-CONTAINING PROTEIN 8"/>
    <property type="match status" value="1"/>
</dbReference>
<dbReference type="InterPro" id="IPR031468">
    <property type="entry name" value="SMP_LBD"/>
</dbReference>
<keyword evidence="7" id="KW-0472">Membrane</keyword>
<dbReference type="SMART" id="SM00109">
    <property type="entry name" value="C1"/>
    <property type="match status" value="1"/>
</dbReference>
<dbReference type="GO" id="GO:0008289">
    <property type="term" value="F:lipid binding"/>
    <property type="evidence" value="ECO:0007669"/>
    <property type="project" value="UniProtKB-KW"/>
</dbReference>
<dbReference type="CDD" id="cd20825">
    <property type="entry name" value="C1_PDZD8"/>
    <property type="match status" value="1"/>
</dbReference>
<accession>A0A9C6XBY8</accession>
<evidence type="ECO:0000256" key="7">
    <source>
        <dbReference type="ARBA" id="ARBA00023136"/>
    </source>
</evidence>
<evidence type="ECO:0000256" key="1">
    <source>
        <dbReference type="ARBA" id="ARBA00004370"/>
    </source>
</evidence>
<dbReference type="Pfam" id="PF00168">
    <property type="entry name" value="C2"/>
    <property type="match status" value="1"/>
</dbReference>
<dbReference type="PANTHER" id="PTHR21519:SF1">
    <property type="entry name" value="PDZ DOMAIN-CONTAINING PROTEIN 8"/>
    <property type="match status" value="1"/>
</dbReference>
<dbReference type="InterPro" id="IPR000008">
    <property type="entry name" value="C2_dom"/>
</dbReference>
<dbReference type="PROSITE" id="PS50081">
    <property type="entry name" value="ZF_DAG_PE_2"/>
    <property type="match status" value="1"/>
</dbReference>
<dbReference type="InterPro" id="IPR001478">
    <property type="entry name" value="PDZ"/>
</dbReference>
<evidence type="ECO:0000256" key="4">
    <source>
        <dbReference type="ARBA" id="ARBA00022833"/>
    </source>
</evidence>
<feature type="chain" id="PRO_5038513466" evidence="9">
    <location>
        <begin position="20"/>
        <end position="1052"/>
    </location>
</feature>
<sequence length="1052" mass="115074">MDLVLMFLCMLIGAVAVLAAEWYLFQKFLLSQPEVGPPKQPFGISTPFCLPKHILDALRNRNLSKQESCLGVSLLLQFLFQEMRHTDKVRKWFHRKLSLEFEELLTRTTTGKLFDSIAVRDLHLGSHFPTIRNVEVRQVAQDPIHHRIDTLELCLDIHYSGSFQLSLDANLVLGRAAYLSVTVHELVGMARLQFTRHPYTHWSFSFYSEPVLQLEVESQFQGRPLPQITNIIANQIRKSLKRKHTLPNYKLRYKPFFAKSEPNDEEAEWGQHSIQSGCLEVTIVEVTRLAATIGNGSENIYCSLAVDRTAWVEMVHSDTATYMTLDVSIVKSPQQQLGIVFRQEFVADRYQACVIVDTVLPGSPASNSDVQPGDLLIAVEGKKISTIAQAAKCMKGAGDKYTLRLERRVAFNSSASNSASETESTAIRSNVTVSVTSDSPTLGQSELRKRRVSVEQSDGIDSDSSTSSPPNSAQSSPAKKPSSIFPGPSTSSSTPGSTPGSAGGSISPSPDHRSKQQQSQSDQNNLQILNTKEIILDQVIDFNETLKFVVGPQHRYLNVSVWSARSGPGGRDQLLGHVSVLLAAVANHCSRSRLGHFVSSYSFLPPDPHLANSQSHKLSNHSGFEPCLCYGDVLLSFVYLTPSGSPSPPPAPSGSPAHQSPEAAMSSVRMDIMQDSSVFKSHDFIRTQFHRAIQCGFCFKKIWLKDAVQCRVCGMSCHKKCVNKCLVSSSCGSTNGKSTGSNTTLSSGKGHRHSLGDADVTGAFIEQRGSSQGPSPEGEGGDQPRRASIQPEIVMTSAEEVASVPTQGPSHRKRITNLLASMATQARGLKRVGSAHNLAPPGSDGSQGGNNLSRSLPPSPQHSPAPSRKTSLHETVFQFSEMDSGSDEDASADEDVSVALEQLLQLRRPSASGSSGGAASGAGDDGSEDLMAVAKATGKELYSGLPPLQRIERINKMISKLKISMDSESSLRMQLARKEVDCQDSTEKARLAFLIGKCDEKVQALAILMLHFCAGLQHTQDQEEQLQNSPLRPWKWNFHLKKRRVSLRKQLL</sequence>
<dbReference type="GO" id="GO:0016020">
    <property type="term" value="C:membrane"/>
    <property type="evidence" value="ECO:0007669"/>
    <property type="project" value="UniProtKB-SubCell"/>
</dbReference>
<dbReference type="CDD" id="cd21674">
    <property type="entry name" value="SMP_PDZD8"/>
    <property type="match status" value="1"/>
</dbReference>
<comment type="subcellular location">
    <subcellularLocation>
        <location evidence="1">Membrane</location>
    </subcellularLocation>
</comment>
<feature type="region of interest" description="Disordered" evidence="8">
    <location>
        <begin position="907"/>
        <end position="926"/>
    </location>
</feature>
<feature type="region of interest" description="Disordered" evidence="8">
    <location>
        <begin position="834"/>
        <end position="872"/>
    </location>
</feature>
<dbReference type="GO" id="GO:0005739">
    <property type="term" value="C:mitochondrion"/>
    <property type="evidence" value="ECO:0007669"/>
    <property type="project" value="GOC"/>
</dbReference>
<gene>
    <name evidence="14" type="primary">LOC113207349</name>
</gene>